<dbReference type="AlphaFoldDB" id="A0A6N8JLG3"/>
<dbReference type="Gene3D" id="2.40.50.1020">
    <property type="entry name" value="LytTr DNA-binding domain"/>
    <property type="match status" value="1"/>
</dbReference>
<evidence type="ECO:0000259" key="3">
    <source>
        <dbReference type="PROSITE" id="PS50930"/>
    </source>
</evidence>
<dbReference type="InterPro" id="IPR046947">
    <property type="entry name" value="LytR-like"/>
</dbReference>
<proteinExistence type="predicted"/>
<dbReference type="RefSeq" id="WP_157303874.1">
    <property type="nucleotide sequence ID" value="NZ_BAAAZB010000016.1"/>
</dbReference>
<dbReference type="OrthoDB" id="9787344at2"/>
<dbReference type="Proteomes" id="UP000468388">
    <property type="component" value="Unassembled WGS sequence"/>
</dbReference>
<dbReference type="SMART" id="SM00850">
    <property type="entry name" value="LytTR"/>
    <property type="match status" value="1"/>
</dbReference>
<feature type="domain" description="Response regulatory" evidence="2">
    <location>
        <begin position="3"/>
        <end position="114"/>
    </location>
</feature>
<accession>A0A6N8JLG3</accession>
<dbReference type="EMBL" id="WRXO01000016">
    <property type="protein sequence ID" value="MVT45088.1"/>
    <property type="molecule type" value="Genomic_DNA"/>
</dbReference>
<feature type="modified residue" description="4-aspartylphosphate" evidence="1">
    <location>
        <position position="54"/>
    </location>
</feature>
<feature type="domain" description="HTH LytTR-type" evidence="3">
    <location>
        <begin position="131"/>
        <end position="200"/>
    </location>
</feature>
<gene>
    <name evidence="4" type="ORF">GO495_31160</name>
</gene>
<evidence type="ECO:0000313" key="5">
    <source>
        <dbReference type="Proteomes" id="UP000468388"/>
    </source>
</evidence>
<dbReference type="Pfam" id="PF04397">
    <property type="entry name" value="LytTR"/>
    <property type="match status" value="1"/>
</dbReference>
<dbReference type="InterPro" id="IPR001789">
    <property type="entry name" value="Sig_transdc_resp-reg_receiver"/>
</dbReference>
<dbReference type="PROSITE" id="PS50110">
    <property type="entry name" value="RESPONSE_REGULATORY"/>
    <property type="match status" value="1"/>
</dbReference>
<comment type="caution">
    <text evidence="4">The sequence shown here is derived from an EMBL/GenBank/DDBJ whole genome shotgun (WGS) entry which is preliminary data.</text>
</comment>
<dbReference type="Pfam" id="PF00072">
    <property type="entry name" value="Response_reg"/>
    <property type="match status" value="1"/>
</dbReference>
<dbReference type="PANTHER" id="PTHR37299">
    <property type="entry name" value="TRANSCRIPTIONAL REGULATOR-RELATED"/>
    <property type="match status" value="1"/>
</dbReference>
<dbReference type="InterPro" id="IPR011006">
    <property type="entry name" value="CheY-like_superfamily"/>
</dbReference>
<dbReference type="SMART" id="SM00448">
    <property type="entry name" value="REC"/>
    <property type="match status" value="1"/>
</dbReference>
<sequence length="235" mass="26860">MLHCIAIDDEPLSLDILKAYSEPLNSITLAGTFTSTALAREYLDNNIVDLIFLDIEMADIDGLSFYRSLNTKPMVIFTTAYSNYAVQGFEVAALDYLLKPISTERFLQATQKACHFVALQQHITHANTAFLSVRSEYQTKKITLSEILYIEGLNNHVKIYTDNSPKPILSMMSMKEVLSKLSDRRFARIHRSYIIDLSRVTSYNSRYIFIENKQFPIGDTYRDVTKRLSDGSPLF</sequence>
<name>A0A6N8JLG3_9BACT</name>
<dbReference type="InterPro" id="IPR007492">
    <property type="entry name" value="LytTR_DNA-bd_dom"/>
</dbReference>
<dbReference type="PANTHER" id="PTHR37299:SF1">
    <property type="entry name" value="STAGE 0 SPORULATION PROTEIN A HOMOLOG"/>
    <property type="match status" value="1"/>
</dbReference>
<evidence type="ECO:0000313" key="4">
    <source>
        <dbReference type="EMBL" id="MVT45088.1"/>
    </source>
</evidence>
<dbReference type="Gene3D" id="3.40.50.2300">
    <property type="match status" value="1"/>
</dbReference>
<organism evidence="4 5">
    <name type="scientific">Chitinophaga oryziterrae</name>
    <dbReference type="NCBI Taxonomy" id="1031224"/>
    <lineage>
        <taxon>Bacteria</taxon>
        <taxon>Pseudomonadati</taxon>
        <taxon>Bacteroidota</taxon>
        <taxon>Chitinophagia</taxon>
        <taxon>Chitinophagales</taxon>
        <taxon>Chitinophagaceae</taxon>
        <taxon>Chitinophaga</taxon>
    </lineage>
</organism>
<protein>
    <submittedName>
        <fullName evidence="4">Response regulator</fullName>
    </submittedName>
</protein>
<evidence type="ECO:0000256" key="1">
    <source>
        <dbReference type="PROSITE-ProRule" id="PRU00169"/>
    </source>
</evidence>
<keyword evidence="5" id="KW-1185">Reference proteome</keyword>
<dbReference type="SUPFAM" id="SSF52172">
    <property type="entry name" value="CheY-like"/>
    <property type="match status" value="1"/>
</dbReference>
<dbReference type="GO" id="GO:0000156">
    <property type="term" value="F:phosphorelay response regulator activity"/>
    <property type="evidence" value="ECO:0007669"/>
    <property type="project" value="InterPro"/>
</dbReference>
<reference evidence="4 5" key="1">
    <citation type="submission" date="2019-12" db="EMBL/GenBank/DDBJ databases">
        <title>The draft genomic sequence of strain Chitinophaga oryziterrae JCM 16595.</title>
        <authorList>
            <person name="Zhang X."/>
        </authorList>
    </citation>
    <scope>NUCLEOTIDE SEQUENCE [LARGE SCALE GENOMIC DNA]</scope>
    <source>
        <strain evidence="4 5">JCM 16595</strain>
    </source>
</reference>
<dbReference type="PROSITE" id="PS50930">
    <property type="entry name" value="HTH_LYTTR"/>
    <property type="match status" value="1"/>
</dbReference>
<keyword evidence="1" id="KW-0597">Phosphoprotein</keyword>
<dbReference type="GO" id="GO:0003677">
    <property type="term" value="F:DNA binding"/>
    <property type="evidence" value="ECO:0007669"/>
    <property type="project" value="InterPro"/>
</dbReference>
<evidence type="ECO:0000259" key="2">
    <source>
        <dbReference type="PROSITE" id="PS50110"/>
    </source>
</evidence>